<name>B9G7B5_ORYSJ</name>
<accession>B9G7B5</accession>
<gene>
    <name evidence="1" type="ORF">OsJ_30586</name>
</gene>
<evidence type="ECO:0000313" key="1">
    <source>
        <dbReference type="EMBL" id="EEE50500.1"/>
    </source>
</evidence>
<dbReference type="EMBL" id="CM000147">
    <property type="protein sequence ID" value="EEE50500.1"/>
    <property type="molecule type" value="Genomic_DNA"/>
</dbReference>
<organism evidence="1">
    <name type="scientific">Oryza sativa subsp. japonica</name>
    <name type="common">Rice</name>
    <dbReference type="NCBI Taxonomy" id="39947"/>
    <lineage>
        <taxon>Eukaryota</taxon>
        <taxon>Viridiplantae</taxon>
        <taxon>Streptophyta</taxon>
        <taxon>Embryophyta</taxon>
        <taxon>Tracheophyta</taxon>
        <taxon>Spermatophyta</taxon>
        <taxon>Magnoliopsida</taxon>
        <taxon>Liliopsida</taxon>
        <taxon>Poales</taxon>
        <taxon>Poaceae</taxon>
        <taxon>BOP clade</taxon>
        <taxon>Oryzoideae</taxon>
        <taxon>Oryzeae</taxon>
        <taxon>Oryzinae</taxon>
        <taxon>Oryza</taxon>
        <taxon>Oryza sativa</taxon>
    </lineage>
</organism>
<sequence length="161" mass="17787">MRKGEGGVEVDGQMGKGEEMVVELEVSAPNSVAKIFHWKTRCLRLLPPPVASTPMATTRSVDAFGYHPPLRSAPYHYPLATTPPHHPPGSTIGGGCASLREWITSGNLAGRRHHDISARVFSDSADRIWRDVLLNKELNLTSYYVSCFRQKFQSEAHISCS</sequence>
<reference evidence="1" key="2">
    <citation type="submission" date="2008-12" db="EMBL/GenBank/DDBJ databases">
        <title>Improved gene annotation of the rice (Oryza sativa) genomes.</title>
        <authorList>
            <person name="Wang J."/>
            <person name="Li R."/>
            <person name="Fan W."/>
            <person name="Huang Q."/>
            <person name="Zhang J."/>
            <person name="Zhou Y."/>
            <person name="Hu Y."/>
            <person name="Zi S."/>
            <person name="Li J."/>
            <person name="Ni P."/>
            <person name="Zheng H."/>
            <person name="Zhang Y."/>
            <person name="Zhao M."/>
            <person name="Hao Q."/>
            <person name="McDermott J."/>
            <person name="Samudrala R."/>
            <person name="Kristiansen K."/>
            <person name="Wong G.K.-S."/>
        </authorList>
    </citation>
    <scope>NUCLEOTIDE SEQUENCE</scope>
</reference>
<dbReference type="AlphaFoldDB" id="B9G7B5"/>
<dbReference type="Proteomes" id="UP000007752">
    <property type="component" value="Chromosome 10"/>
</dbReference>
<proteinExistence type="predicted"/>
<protein>
    <submittedName>
        <fullName evidence="1">Uncharacterized protein</fullName>
    </submittedName>
</protein>
<reference evidence="1" key="1">
    <citation type="journal article" date="2005" name="PLoS Biol.">
        <title>The genomes of Oryza sativa: a history of duplications.</title>
        <authorList>
            <person name="Yu J."/>
            <person name="Wang J."/>
            <person name="Lin W."/>
            <person name="Li S."/>
            <person name="Li H."/>
            <person name="Zhou J."/>
            <person name="Ni P."/>
            <person name="Dong W."/>
            <person name="Hu S."/>
            <person name="Zeng C."/>
            <person name="Zhang J."/>
            <person name="Zhang Y."/>
            <person name="Li R."/>
            <person name="Xu Z."/>
            <person name="Li S."/>
            <person name="Li X."/>
            <person name="Zheng H."/>
            <person name="Cong L."/>
            <person name="Lin L."/>
            <person name="Yin J."/>
            <person name="Geng J."/>
            <person name="Li G."/>
            <person name="Shi J."/>
            <person name="Liu J."/>
            <person name="Lv H."/>
            <person name="Li J."/>
            <person name="Wang J."/>
            <person name="Deng Y."/>
            <person name="Ran L."/>
            <person name="Shi X."/>
            <person name="Wang X."/>
            <person name="Wu Q."/>
            <person name="Li C."/>
            <person name="Ren X."/>
            <person name="Wang J."/>
            <person name="Wang X."/>
            <person name="Li D."/>
            <person name="Liu D."/>
            <person name="Zhang X."/>
            <person name="Ji Z."/>
            <person name="Zhao W."/>
            <person name="Sun Y."/>
            <person name="Zhang Z."/>
            <person name="Bao J."/>
            <person name="Han Y."/>
            <person name="Dong L."/>
            <person name="Ji J."/>
            <person name="Chen P."/>
            <person name="Wu S."/>
            <person name="Liu J."/>
            <person name="Xiao Y."/>
            <person name="Bu D."/>
            <person name="Tan J."/>
            <person name="Yang L."/>
            <person name="Ye C."/>
            <person name="Zhang J."/>
            <person name="Xu J."/>
            <person name="Zhou Y."/>
            <person name="Yu Y."/>
            <person name="Zhang B."/>
            <person name="Zhuang S."/>
            <person name="Wei H."/>
            <person name="Liu B."/>
            <person name="Lei M."/>
            <person name="Yu H."/>
            <person name="Li Y."/>
            <person name="Xu H."/>
            <person name="Wei S."/>
            <person name="He X."/>
            <person name="Fang L."/>
            <person name="Zhang Z."/>
            <person name="Zhang Y."/>
            <person name="Huang X."/>
            <person name="Su Z."/>
            <person name="Tong W."/>
            <person name="Li J."/>
            <person name="Tong Z."/>
            <person name="Li S."/>
            <person name="Ye J."/>
            <person name="Wang L."/>
            <person name="Fang L."/>
            <person name="Lei T."/>
            <person name="Chen C."/>
            <person name="Chen H."/>
            <person name="Xu Z."/>
            <person name="Li H."/>
            <person name="Huang H."/>
            <person name="Zhang F."/>
            <person name="Xu H."/>
            <person name="Li N."/>
            <person name="Zhao C."/>
            <person name="Li S."/>
            <person name="Dong L."/>
            <person name="Huang Y."/>
            <person name="Li L."/>
            <person name="Xi Y."/>
            <person name="Qi Q."/>
            <person name="Li W."/>
            <person name="Zhang B."/>
            <person name="Hu W."/>
            <person name="Zhang Y."/>
            <person name="Tian X."/>
            <person name="Jiao Y."/>
            <person name="Liang X."/>
            <person name="Jin J."/>
            <person name="Gao L."/>
            <person name="Zheng W."/>
            <person name="Hao B."/>
            <person name="Liu S."/>
            <person name="Wang W."/>
            <person name="Yuan L."/>
            <person name="Cao M."/>
            <person name="McDermott J."/>
            <person name="Samudrala R."/>
            <person name="Wang J."/>
            <person name="Wong G.K."/>
            <person name="Yang H."/>
        </authorList>
    </citation>
    <scope>NUCLEOTIDE SEQUENCE [LARGE SCALE GENOMIC DNA]</scope>
</reference>